<comment type="caution">
    <text evidence="8">The sequence shown here is derived from an EMBL/GenBank/DDBJ whole genome shotgun (WGS) entry which is preliminary data.</text>
</comment>
<dbReference type="CDD" id="cd00086">
    <property type="entry name" value="homeodomain"/>
    <property type="match status" value="1"/>
</dbReference>
<protein>
    <recommendedName>
        <fullName evidence="7">Homeobox domain-containing protein</fullName>
    </recommendedName>
</protein>
<dbReference type="PROSITE" id="PS50071">
    <property type="entry name" value="HOMEOBOX_2"/>
    <property type="match status" value="1"/>
</dbReference>
<feature type="DNA-binding region" description="Homeobox" evidence="4">
    <location>
        <begin position="31"/>
        <end position="90"/>
    </location>
</feature>
<dbReference type="PANTHER" id="PTHR24336:SF8">
    <property type="entry name" value="LADYBIRD EARLY-RELATED"/>
    <property type="match status" value="1"/>
</dbReference>
<evidence type="ECO:0000256" key="5">
    <source>
        <dbReference type="RuleBase" id="RU000682"/>
    </source>
</evidence>
<gene>
    <name evidence="8" type="ORF">GPM918_LOCUS29095</name>
    <name evidence="9" type="ORF">SRO942_LOCUS29653</name>
</gene>
<dbReference type="Pfam" id="PF00046">
    <property type="entry name" value="Homeodomain"/>
    <property type="match status" value="1"/>
</dbReference>
<keyword evidence="3 4" id="KW-0539">Nucleus</keyword>
<dbReference type="GO" id="GO:0005634">
    <property type="term" value="C:nucleus"/>
    <property type="evidence" value="ECO:0007669"/>
    <property type="project" value="UniProtKB-SubCell"/>
</dbReference>
<dbReference type="OrthoDB" id="6159439at2759"/>
<evidence type="ECO:0000313" key="9">
    <source>
        <dbReference type="EMBL" id="CAF4152548.1"/>
    </source>
</evidence>
<sequence>MLCMLIQMSLTGPNGSETSFKLTNEIHKRKRRKNRTAFSAHQIYALEKRFAYQRYLTPTDRDQIASELSLSAAQVITWFQNRRAKLKRDYEELKNDVNAAKKLQTLGLSDFNCV</sequence>
<dbReference type="Proteomes" id="UP000681722">
    <property type="component" value="Unassembled WGS sequence"/>
</dbReference>
<proteinExistence type="predicted"/>
<feature type="domain" description="Homeobox" evidence="7">
    <location>
        <begin position="29"/>
        <end position="89"/>
    </location>
</feature>
<dbReference type="AlphaFoldDB" id="A0A815EKC9"/>
<feature type="coiled-coil region" evidence="6">
    <location>
        <begin position="76"/>
        <end position="103"/>
    </location>
</feature>
<dbReference type="EMBL" id="CAJOBC010043627">
    <property type="protein sequence ID" value="CAF4152548.1"/>
    <property type="molecule type" value="Genomic_DNA"/>
</dbReference>
<dbReference type="SMART" id="SM00389">
    <property type="entry name" value="HOX"/>
    <property type="match status" value="1"/>
</dbReference>
<dbReference type="SUPFAM" id="SSF46689">
    <property type="entry name" value="Homeodomain-like"/>
    <property type="match status" value="1"/>
</dbReference>
<evidence type="ECO:0000256" key="1">
    <source>
        <dbReference type="ARBA" id="ARBA00023125"/>
    </source>
</evidence>
<dbReference type="InterPro" id="IPR051892">
    <property type="entry name" value="LBX_TF"/>
</dbReference>
<evidence type="ECO:0000256" key="6">
    <source>
        <dbReference type="SAM" id="Coils"/>
    </source>
</evidence>
<keyword evidence="2 4" id="KW-0371">Homeobox</keyword>
<accession>A0A815EKC9</accession>
<evidence type="ECO:0000256" key="3">
    <source>
        <dbReference type="ARBA" id="ARBA00023242"/>
    </source>
</evidence>
<name>A0A815EKC9_9BILA</name>
<evidence type="ECO:0000313" key="10">
    <source>
        <dbReference type="Proteomes" id="UP000663829"/>
    </source>
</evidence>
<dbReference type="InterPro" id="IPR009057">
    <property type="entry name" value="Homeodomain-like_sf"/>
</dbReference>
<evidence type="ECO:0000259" key="7">
    <source>
        <dbReference type="PROSITE" id="PS50071"/>
    </source>
</evidence>
<keyword evidence="6" id="KW-0175">Coiled coil</keyword>
<dbReference type="InterPro" id="IPR001356">
    <property type="entry name" value="HD"/>
</dbReference>
<dbReference type="GO" id="GO:1990837">
    <property type="term" value="F:sequence-specific double-stranded DNA binding"/>
    <property type="evidence" value="ECO:0007669"/>
    <property type="project" value="TreeGrafter"/>
</dbReference>
<dbReference type="GO" id="GO:0000981">
    <property type="term" value="F:DNA-binding transcription factor activity, RNA polymerase II-specific"/>
    <property type="evidence" value="ECO:0007669"/>
    <property type="project" value="InterPro"/>
</dbReference>
<evidence type="ECO:0000256" key="2">
    <source>
        <dbReference type="ARBA" id="ARBA00023155"/>
    </source>
</evidence>
<evidence type="ECO:0000256" key="4">
    <source>
        <dbReference type="PROSITE-ProRule" id="PRU00108"/>
    </source>
</evidence>
<dbReference type="EMBL" id="CAJNOQ010013033">
    <property type="protein sequence ID" value="CAF1313129.1"/>
    <property type="molecule type" value="Genomic_DNA"/>
</dbReference>
<keyword evidence="10" id="KW-1185">Reference proteome</keyword>
<reference evidence="8" key="1">
    <citation type="submission" date="2021-02" db="EMBL/GenBank/DDBJ databases">
        <authorList>
            <person name="Nowell W R."/>
        </authorList>
    </citation>
    <scope>NUCLEOTIDE SEQUENCE</scope>
</reference>
<dbReference type="Gene3D" id="1.10.10.60">
    <property type="entry name" value="Homeodomain-like"/>
    <property type="match status" value="1"/>
</dbReference>
<dbReference type="InterPro" id="IPR017970">
    <property type="entry name" value="Homeobox_CS"/>
</dbReference>
<dbReference type="Proteomes" id="UP000663829">
    <property type="component" value="Unassembled WGS sequence"/>
</dbReference>
<keyword evidence="1 4" id="KW-0238">DNA-binding</keyword>
<dbReference type="PANTHER" id="PTHR24336">
    <property type="entry name" value="TRANSCRIPTION FACTOR LBX"/>
    <property type="match status" value="1"/>
</dbReference>
<dbReference type="PROSITE" id="PS00027">
    <property type="entry name" value="HOMEOBOX_1"/>
    <property type="match status" value="1"/>
</dbReference>
<comment type="subcellular location">
    <subcellularLocation>
        <location evidence="4 5">Nucleus</location>
    </subcellularLocation>
</comment>
<organism evidence="8 10">
    <name type="scientific">Didymodactylos carnosus</name>
    <dbReference type="NCBI Taxonomy" id="1234261"/>
    <lineage>
        <taxon>Eukaryota</taxon>
        <taxon>Metazoa</taxon>
        <taxon>Spiralia</taxon>
        <taxon>Gnathifera</taxon>
        <taxon>Rotifera</taxon>
        <taxon>Eurotatoria</taxon>
        <taxon>Bdelloidea</taxon>
        <taxon>Philodinida</taxon>
        <taxon>Philodinidae</taxon>
        <taxon>Didymodactylos</taxon>
    </lineage>
</organism>
<evidence type="ECO:0000313" key="8">
    <source>
        <dbReference type="EMBL" id="CAF1313129.1"/>
    </source>
</evidence>